<keyword evidence="7" id="KW-1185">Reference proteome</keyword>
<dbReference type="Gene3D" id="1.20.120.1630">
    <property type="match status" value="1"/>
</dbReference>
<organism evidence="6 7">
    <name type="scientific">Acrocarpospora macrocephala</name>
    <dbReference type="NCBI Taxonomy" id="150177"/>
    <lineage>
        <taxon>Bacteria</taxon>
        <taxon>Bacillati</taxon>
        <taxon>Actinomycetota</taxon>
        <taxon>Actinomycetes</taxon>
        <taxon>Streptosporangiales</taxon>
        <taxon>Streptosporangiaceae</taxon>
        <taxon>Acrocarpospora</taxon>
    </lineage>
</organism>
<keyword evidence="2 5" id="KW-0812">Transmembrane</keyword>
<dbReference type="RefSeq" id="WP_218041016.1">
    <property type="nucleotide sequence ID" value="NZ_BAAAHL010000046.1"/>
</dbReference>
<dbReference type="AlphaFoldDB" id="A0A5M3WNH0"/>
<feature type="transmembrane region" description="Helical" evidence="5">
    <location>
        <begin position="149"/>
        <end position="167"/>
    </location>
</feature>
<evidence type="ECO:0008006" key="8">
    <source>
        <dbReference type="Google" id="ProtNLM"/>
    </source>
</evidence>
<name>A0A5M3WNH0_9ACTN</name>
<dbReference type="EMBL" id="BLAE01000011">
    <property type="protein sequence ID" value="GES08731.1"/>
    <property type="molecule type" value="Genomic_DNA"/>
</dbReference>
<feature type="transmembrane region" description="Helical" evidence="5">
    <location>
        <begin position="43"/>
        <end position="70"/>
    </location>
</feature>
<dbReference type="PANTHER" id="PTHR43847">
    <property type="entry name" value="BLL3993 PROTEIN"/>
    <property type="match status" value="1"/>
</dbReference>
<protein>
    <recommendedName>
        <fullName evidence="8">Isoprenylcysteine carboxyl methyltransferase</fullName>
    </recommendedName>
</protein>
<evidence type="ECO:0000313" key="6">
    <source>
        <dbReference type="EMBL" id="GES08731.1"/>
    </source>
</evidence>
<keyword evidence="3 5" id="KW-1133">Transmembrane helix</keyword>
<dbReference type="GO" id="GO:0012505">
    <property type="term" value="C:endomembrane system"/>
    <property type="evidence" value="ECO:0007669"/>
    <property type="project" value="UniProtKB-SubCell"/>
</dbReference>
<dbReference type="InterPro" id="IPR052527">
    <property type="entry name" value="Metal_cation-efflux_comp"/>
</dbReference>
<feature type="transmembrane region" description="Helical" evidence="5">
    <location>
        <begin position="76"/>
        <end position="98"/>
    </location>
</feature>
<comment type="caution">
    <text evidence="6">The sequence shown here is derived from an EMBL/GenBank/DDBJ whole genome shotgun (WGS) entry which is preliminary data.</text>
</comment>
<evidence type="ECO:0000256" key="5">
    <source>
        <dbReference type="SAM" id="Phobius"/>
    </source>
</evidence>
<feature type="transmembrane region" description="Helical" evidence="5">
    <location>
        <begin position="6"/>
        <end position="23"/>
    </location>
</feature>
<comment type="subcellular location">
    <subcellularLocation>
        <location evidence="1">Endomembrane system</location>
        <topology evidence="1">Multi-pass membrane protein</topology>
    </subcellularLocation>
</comment>
<sequence>MIIAGLLVYTLGLLVLFGYRSWIQYRQTGSTGFIGIRERPGSIGWWGGVLFILAIAATVLAPLLAAIGILTPATTLTHPVLGVLGLALALIGLIATFLAQNTMGTSWRIGVDTDERTSLVTGGIFAWVRNPIFTAMTTALLGLPFLVPTWLSLTALVALVAAIEIQVRTVEEPYLARVHDSAFTDYTARTGRFLPGVGTKPIRG</sequence>
<accession>A0A5M3WNH0</accession>
<dbReference type="Pfam" id="PF04191">
    <property type="entry name" value="PEMT"/>
    <property type="match status" value="1"/>
</dbReference>
<dbReference type="Proteomes" id="UP000331127">
    <property type="component" value="Unassembled WGS sequence"/>
</dbReference>
<proteinExistence type="predicted"/>
<evidence type="ECO:0000256" key="2">
    <source>
        <dbReference type="ARBA" id="ARBA00022692"/>
    </source>
</evidence>
<evidence type="ECO:0000313" key="7">
    <source>
        <dbReference type="Proteomes" id="UP000331127"/>
    </source>
</evidence>
<evidence type="ECO:0000256" key="3">
    <source>
        <dbReference type="ARBA" id="ARBA00022989"/>
    </source>
</evidence>
<evidence type="ECO:0000256" key="4">
    <source>
        <dbReference type="ARBA" id="ARBA00023136"/>
    </source>
</evidence>
<keyword evidence="4 5" id="KW-0472">Membrane</keyword>
<gene>
    <name evidence="6" type="ORF">Amac_023270</name>
</gene>
<reference evidence="6 7" key="1">
    <citation type="submission" date="2019-10" db="EMBL/GenBank/DDBJ databases">
        <title>Whole genome shotgun sequence of Acrocarpospora macrocephala NBRC 16266.</title>
        <authorList>
            <person name="Ichikawa N."/>
            <person name="Kimura A."/>
            <person name="Kitahashi Y."/>
            <person name="Komaki H."/>
            <person name="Oguchi A."/>
        </authorList>
    </citation>
    <scope>NUCLEOTIDE SEQUENCE [LARGE SCALE GENOMIC DNA]</scope>
    <source>
        <strain evidence="6 7">NBRC 16266</strain>
    </source>
</reference>
<evidence type="ECO:0000256" key="1">
    <source>
        <dbReference type="ARBA" id="ARBA00004127"/>
    </source>
</evidence>
<dbReference type="PANTHER" id="PTHR43847:SF1">
    <property type="entry name" value="BLL3993 PROTEIN"/>
    <property type="match status" value="1"/>
</dbReference>
<dbReference type="InterPro" id="IPR007318">
    <property type="entry name" value="Phopholipid_MeTrfase"/>
</dbReference>